<dbReference type="Pfam" id="PF06028">
    <property type="entry name" value="DUF915"/>
    <property type="match status" value="1"/>
</dbReference>
<accession>A0A074LY53</accession>
<sequence>MLIEKLQIGVTAFQQTATATYTLADQVDSLNGLRHRVQQLQGQLATLIQNQRHHENDYGRQASNHTNTYDSSIHSLATEINYLNQQIQDESAKNDRDAVSAFHKIANLAPTVGSLLHEMKYATVLTGPFLDHGFVPVLVKPNPGTRIGKDKVEYLNDVIRLNQIVHDYYETHRDAVGPNGESAGDRMLQAIYTQQQARREGGYVGVPIVFMHGLNGSEDTYKNMVEHYGGFSKIYTYHKNGSVTCEDGPNRDAEQPLVQYVFEDGAMTFGEQTHGYIKMTGQMKADLKNDTFNVVAHSMGGIVTTNYIEVTGSMDFKRFVTMGSPILGSDIDAKANTTLRILSPGSKTARLVENAIQTFAPAVNDLEKDSHAIQEIYNKRENFNPDIQILSFAGGKYSQAGLGDTVVMPYSAFGLSEVAPNNDMVSFYLEDDDHSGLHEDLSA</sequence>
<dbReference type="InterPro" id="IPR029058">
    <property type="entry name" value="AB_hydrolase_fold"/>
</dbReference>
<evidence type="ECO:0000313" key="2">
    <source>
        <dbReference type="EMBL" id="KEO85058.1"/>
    </source>
</evidence>
<comment type="caution">
    <text evidence="2">The sequence shown here is derived from an EMBL/GenBank/DDBJ whole genome shotgun (WGS) entry which is preliminary data.</text>
</comment>
<dbReference type="eggNOG" id="COG4814">
    <property type="taxonomic scope" value="Bacteria"/>
</dbReference>
<dbReference type="SUPFAM" id="SSF53474">
    <property type="entry name" value="alpha/beta-Hydrolases"/>
    <property type="match status" value="1"/>
</dbReference>
<keyword evidence="3" id="KW-1185">Reference proteome</keyword>
<dbReference type="Proteomes" id="UP000027931">
    <property type="component" value="Unassembled WGS sequence"/>
</dbReference>
<protein>
    <submittedName>
        <fullName evidence="2">Uncharacterized protein</fullName>
    </submittedName>
</protein>
<proteinExistence type="predicted"/>
<dbReference type="EMBL" id="JMIR01000001">
    <property type="protein sequence ID" value="KEO85058.1"/>
    <property type="molecule type" value="Genomic_DNA"/>
</dbReference>
<feature type="coiled-coil region" evidence="1">
    <location>
        <begin position="30"/>
        <end position="57"/>
    </location>
</feature>
<evidence type="ECO:0000256" key="1">
    <source>
        <dbReference type="SAM" id="Coils"/>
    </source>
</evidence>
<dbReference type="AlphaFoldDB" id="A0A074LY53"/>
<reference evidence="2 3" key="1">
    <citation type="journal article" date="2013" name="Int. J. Syst. Evol. Microbiol.">
        <title>Tumebacillus flagellatus sp. nov., an alpha-amylase/pullulanase-producing bacterium isolated from cassava wastewater.</title>
        <authorList>
            <person name="Wang Q."/>
            <person name="Xie N."/>
            <person name="Qin Y."/>
            <person name="Shen N."/>
            <person name="Zhu J."/>
            <person name="Mi H."/>
            <person name="Huang R."/>
        </authorList>
    </citation>
    <scope>NUCLEOTIDE SEQUENCE [LARGE SCALE GENOMIC DNA]</scope>
    <source>
        <strain evidence="2 3">GST4</strain>
    </source>
</reference>
<dbReference type="OrthoDB" id="9765872at2"/>
<dbReference type="InterPro" id="IPR010315">
    <property type="entry name" value="DUF915_hydro-like"/>
</dbReference>
<dbReference type="RefSeq" id="WP_038083234.1">
    <property type="nucleotide sequence ID" value="NZ_JMIR01000001.1"/>
</dbReference>
<evidence type="ECO:0000313" key="3">
    <source>
        <dbReference type="Proteomes" id="UP000027931"/>
    </source>
</evidence>
<organism evidence="2 3">
    <name type="scientific">Tumebacillus flagellatus</name>
    <dbReference type="NCBI Taxonomy" id="1157490"/>
    <lineage>
        <taxon>Bacteria</taxon>
        <taxon>Bacillati</taxon>
        <taxon>Bacillota</taxon>
        <taxon>Bacilli</taxon>
        <taxon>Bacillales</taxon>
        <taxon>Alicyclobacillaceae</taxon>
        <taxon>Tumebacillus</taxon>
    </lineage>
</organism>
<dbReference type="STRING" id="1157490.EL26_00395"/>
<keyword evidence="1" id="KW-0175">Coiled coil</keyword>
<gene>
    <name evidence="2" type="ORF">EL26_00395</name>
</gene>
<name>A0A074LY53_9BACL</name>
<dbReference type="Gene3D" id="3.40.50.1820">
    <property type="entry name" value="alpha/beta hydrolase"/>
    <property type="match status" value="1"/>
</dbReference>